<sequence length="196" mass="22563">TQCSACLEHVPNKLTIKLECKPEAHVYCHECLLNLFKSALKDNDLFPPRCCRVPIPLDTCRAILPKAMIKDFDLKVEEMATPNPTYCHNPDCAKFLLSRDIRAKVGTCPFCKSKTCVECKAKDHDRGLCEEDPHVQLLMDAAKRSKWQQCLRCNNMVELAVGCFHMTCRCSHQFCYLCGVQWKECRCPQWDENYLV</sequence>
<feature type="non-terminal residue" evidence="1">
    <location>
        <position position="1"/>
    </location>
</feature>
<evidence type="ECO:0000313" key="1">
    <source>
        <dbReference type="EMBL" id="KAF2477171.1"/>
    </source>
</evidence>
<reference evidence="1" key="1">
    <citation type="journal article" date="2020" name="Stud. Mycol.">
        <title>101 Dothideomycetes genomes: a test case for predicting lifestyles and emergence of pathogens.</title>
        <authorList>
            <person name="Haridas S."/>
            <person name="Albert R."/>
            <person name="Binder M."/>
            <person name="Bloem J."/>
            <person name="Labutti K."/>
            <person name="Salamov A."/>
            <person name="Andreopoulos B."/>
            <person name="Baker S."/>
            <person name="Barry K."/>
            <person name="Bills G."/>
            <person name="Bluhm B."/>
            <person name="Cannon C."/>
            <person name="Castanera R."/>
            <person name="Culley D."/>
            <person name="Daum C."/>
            <person name="Ezra D."/>
            <person name="Gonzalez J."/>
            <person name="Henrissat B."/>
            <person name="Kuo A."/>
            <person name="Liang C."/>
            <person name="Lipzen A."/>
            <person name="Lutzoni F."/>
            <person name="Magnuson J."/>
            <person name="Mondo S."/>
            <person name="Nolan M."/>
            <person name="Ohm R."/>
            <person name="Pangilinan J."/>
            <person name="Park H.-J."/>
            <person name="Ramirez L."/>
            <person name="Alfaro M."/>
            <person name="Sun H."/>
            <person name="Tritt A."/>
            <person name="Yoshinaga Y."/>
            <person name="Zwiers L.-H."/>
            <person name="Turgeon B."/>
            <person name="Goodwin S."/>
            <person name="Spatafora J."/>
            <person name="Crous P."/>
            <person name="Grigoriev I."/>
        </authorList>
    </citation>
    <scope>NUCLEOTIDE SEQUENCE</scope>
    <source>
        <strain evidence="1">ATCC 200398</strain>
    </source>
</reference>
<comment type="caution">
    <text evidence="1">The sequence shown here is derived from an EMBL/GenBank/DDBJ whole genome shotgun (WGS) entry which is preliminary data.</text>
</comment>
<gene>
    <name evidence="1" type="ORF">BDR25DRAFT_158520</name>
</gene>
<accession>A0ACB6RFC0</accession>
<feature type="non-terminal residue" evidence="1">
    <location>
        <position position="196"/>
    </location>
</feature>
<organism evidence="1 2">
    <name type="scientific">Lindgomyces ingoldianus</name>
    <dbReference type="NCBI Taxonomy" id="673940"/>
    <lineage>
        <taxon>Eukaryota</taxon>
        <taxon>Fungi</taxon>
        <taxon>Dikarya</taxon>
        <taxon>Ascomycota</taxon>
        <taxon>Pezizomycotina</taxon>
        <taxon>Dothideomycetes</taxon>
        <taxon>Pleosporomycetidae</taxon>
        <taxon>Pleosporales</taxon>
        <taxon>Lindgomycetaceae</taxon>
        <taxon>Lindgomyces</taxon>
    </lineage>
</organism>
<keyword evidence="2" id="KW-1185">Reference proteome</keyword>
<proteinExistence type="predicted"/>
<dbReference type="EMBL" id="MU003493">
    <property type="protein sequence ID" value="KAF2477171.1"/>
    <property type="molecule type" value="Genomic_DNA"/>
</dbReference>
<dbReference type="Proteomes" id="UP000799755">
    <property type="component" value="Unassembled WGS sequence"/>
</dbReference>
<evidence type="ECO:0000313" key="2">
    <source>
        <dbReference type="Proteomes" id="UP000799755"/>
    </source>
</evidence>
<protein>
    <submittedName>
        <fullName evidence="1">Uncharacterized protein</fullName>
    </submittedName>
</protein>
<name>A0ACB6RFC0_9PLEO</name>